<sequence>MSIRPIPATGGTSKTGRRVAARPEASGVPVRRGSRHSTVPFDWEAPQTWAPALFGAQAAHVTYFPDLASPGAVDKLESLCETAKNLGVEHLVLLPGRGEHHARLGEEVVRNAGVDFTIARAAWVAQDVSEG</sequence>
<dbReference type="Gene3D" id="3.40.50.720">
    <property type="entry name" value="NAD(P)-binding Rossmann-like Domain"/>
    <property type="match status" value="1"/>
</dbReference>
<evidence type="ECO:0000256" key="1">
    <source>
        <dbReference type="SAM" id="MobiDB-lite"/>
    </source>
</evidence>
<evidence type="ECO:0000313" key="3">
    <source>
        <dbReference type="Proteomes" id="UP000193900"/>
    </source>
</evidence>
<dbReference type="EMBL" id="FWFZ01000028">
    <property type="protein sequence ID" value="SLN73494.1"/>
    <property type="molecule type" value="Genomic_DNA"/>
</dbReference>
<dbReference type="InterPro" id="IPR036291">
    <property type="entry name" value="NAD(P)-bd_dom_sf"/>
</dbReference>
<proteinExistence type="predicted"/>
<organism evidence="2 3">
    <name type="scientific">Roseisalinus antarcticus</name>
    <dbReference type="NCBI Taxonomy" id="254357"/>
    <lineage>
        <taxon>Bacteria</taxon>
        <taxon>Pseudomonadati</taxon>
        <taxon>Pseudomonadota</taxon>
        <taxon>Alphaproteobacteria</taxon>
        <taxon>Rhodobacterales</taxon>
        <taxon>Roseobacteraceae</taxon>
        <taxon>Roseisalinus</taxon>
    </lineage>
</organism>
<dbReference type="PANTHER" id="PTHR43162:SF1">
    <property type="entry name" value="PRESTALK A DIFFERENTIATION PROTEIN A"/>
    <property type="match status" value="1"/>
</dbReference>
<dbReference type="RefSeq" id="WP_234992310.1">
    <property type="nucleotide sequence ID" value="NZ_FWFZ01000028.1"/>
</dbReference>
<dbReference type="SUPFAM" id="SSF51735">
    <property type="entry name" value="NAD(P)-binding Rossmann-fold domains"/>
    <property type="match status" value="1"/>
</dbReference>
<feature type="region of interest" description="Disordered" evidence="1">
    <location>
        <begin position="1"/>
        <end position="39"/>
    </location>
</feature>
<dbReference type="AlphaFoldDB" id="A0A1Y5TV63"/>
<name>A0A1Y5TV63_9RHOB</name>
<keyword evidence="3" id="KW-1185">Reference proteome</keyword>
<dbReference type="Proteomes" id="UP000193900">
    <property type="component" value="Unassembled WGS sequence"/>
</dbReference>
<accession>A0A1Y5TV63</accession>
<reference evidence="2 3" key="1">
    <citation type="submission" date="2017-03" db="EMBL/GenBank/DDBJ databases">
        <authorList>
            <person name="Afonso C.L."/>
            <person name="Miller P.J."/>
            <person name="Scott M.A."/>
            <person name="Spackman E."/>
            <person name="Goraichik I."/>
            <person name="Dimitrov K.M."/>
            <person name="Suarez D.L."/>
            <person name="Swayne D.E."/>
        </authorList>
    </citation>
    <scope>NUCLEOTIDE SEQUENCE [LARGE SCALE GENOMIC DNA]</scope>
    <source>
        <strain evidence="2 3">CECT 7023</strain>
    </source>
</reference>
<gene>
    <name evidence="2" type="ORF">ROA7023_03697</name>
</gene>
<evidence type="ECO:0000313" key="2">
    <source>
        <dbReference type="EMBL" id="SLN73494.1"/>
    </source>
</evidence>
<dbReference type="PANTHER" id="PTHR43162">
    <property type="match status" value="1"/>
</dbReference>
<protein>
    <submittedName>
        <fullName evidence="2">Uncharacterized protein</fullName>
    </submittedName>
</protein>
<dbReference type="InterPro" id="IPR051604">
    <property type="entry name" value="Ergot_Alk_Oxidoreductase"/>
</dbReference>